<keyword evidence="1" id="KW-0812">Transmembrane</keyword>
<dbReference type="RefSeq" id="WP_394332792.1">
    <property type="nucleotide sequence ID" value="NZ_FTPU01000053.1"/>
</dbReference>
<evidence type="ECO:0000256" key="1">
    <source>
        <dbReference type="SAM" id="Phobius"/>
    </source>
</evidence>
<name>A0A1U7PXS5_9FLAO</name>
<evidence type="ECO:0000313" key="2">
    <source>
        <dbReference type="EMBL" id="SIT98385.1"/>
    </source>
</evidence>
<dbReference type="Pfam" id="PF20619">
    <property type="entry name" value="DUF6804"/>
    <property type="match status" value="1"/>
</dbReference>
<evidence type="ECO:0008006" key="4">
    <source>
        <dbReference type="Google" id="ProtNLM"/>
    </source>
</evidence>
<sequence length="101" mass="11659">MMQQSENIIKIVLSILFLLCLVNMPYGFYQIVRFLGFVGFGILAYQSNQKEKQTEMFVYIALAILFQPFFKIYLGRTIWNVVDVVVAVGLLLSVLTNKKEK</sequence>
<protein>
    <recommendedName>
        <fullName evidence="4">SPW repeat-containing protein</fullName>
    </recommendedName>
</protein>
<keyword evidence="1" id="KW-0472">Membrane</keyword>
<feature type="transmembrane region" description="Helical" evidence="1">
    <location>
        <begin position="7"/>
        <end position="24"/>
    </location>
</feature>
<keyword evidence="3" id="KW-1185">Reference proteome</keyword>
<dbReference type="STRING" id="1121284.SAMN05660493_03098"/>
<dbReference type="InterPro" id="IPR046548">
    <property type="entry name" value="DUF6804"/>
</dbReference>
<dbReference type="AlphaFoldDB" id="A0A1U7PXS5"/>
<gene>
    <name evidence="2" type="ORF">SAMN05660493_03098</name>
</gene>
<accession>A0A1U7PXS5</accession>
<reference evidence="3" key="1">
    <citation type="submission" date="2016-10" db="EMBL/GenBank/DDBJ databases">
        <authorList>
            <person name="Varghese N."/>
            <person name="Submissions S."/>
        </authorList>
    </citation>
    <scope>NUCLEOTIDE SEQUENCE [LARGE SCALE GENOMIC DNA]</scope>
    <source>
        <strain evidence="3">DSM 19482</strain>
    </source>
</reference>
<evidence type="ECO:0000313" key="3">
    <source>
        <dbReference type="Proteomes" id="UP000187261"/>
    </source>
</evidence>
<feature type="transmembrane region" description="Helical" evidence="1">
    <location>
        <begin position="80"/>
        <end position="97"/>
    </location>
</feature>
<dbReference type="EMBL" id="FTPU01000053">
    <property type="protein sequence ID" value="SIT98385.1"/>
    <property type="molecule type" value="Genomic_DNA"/>
</dbReference>
<organism evidence="2 3">
    <name type="scientific">Epilithonimonas bovis DSM 19482</name>
    <dbReference type="NCBI Taxonomy" id="1121284"/>
    <lineage>
        <taxon>Bacteria</taxon>
        <taxon>Pseudomonadati</taxon>
        <taxon>Bacteroidota</taxon>
        <taxon>Flavobacteriia</taxon>
        <taxon>Flavobacteriales</taxon>
        <taxon>Weeksellaceae</taxon>
        <taxon>Chryseobacterium group</taxon>
        <taxon>Epilithonimonas</taxon>
    </lineage>
</organism>
<dbReference type="Proteomes" id="UP000187261">
    <property type="component" value="Unassembled WGS sequence"/>
</dbReference>
<keyword evidence="1" id="KW-1133">Transmembrane helix</keyword>
<proteinExistence type="predicted"/>